<dbReference type="KEGG" id="acab:QRX50_22075"/>
<evidence type="ECO:0000259" key="1">
    <source>
        <dbReference type="PROSITE" id="PS50943"/>
    </source>
</evidence>
<protein>
    <submittedName>
        <fullName evidence="2">Scr1 family TA system antitoxin-like transcriptional regulator</fullName>
    </submittedName>
</protein>
<dbReference type="CDD" id="cd00093">
    <property type="entry name" value="HTH_XRE"/>
    <property type="match status" value="1"/>
</dbReference>
<gene>
    <name evidence="2" type="ORF">QRX50_22075</name>
</gene>
<dbReference type="PROSITE" id="PS50943">
    <property type="entry name" value="HTH_CROC1"/>
    <property type="match status" value="1"/>
</dbReference>
<dbReference type="SUPFAM" id="SSF47413">
    <property type="entry name" value="lambda repressor-like DNA-binding domains"/>
    <property type="match status" value="1"/>
</dbReference>
<accession>A0A9Y2IPQ9</accession>
<dbReference type="InterPro" id="IPR043917">
    <property type="entry name" value="DUF5753"/>
</dbReference>
<organism evidence="2 3">
    <name type="scientific">Amycolatopsis carbonis</name>
    <dbReference type="NCBI Taxonomy" id="715471"/>
    <lineage>
        <taxon>Bacteria</taxon>
        <taxon>Bacillati</taxon>
        <taxon>Actinomycetota</taxon>
        <taxon>Actinomycetes</taxon>
        <taxon>Pseudonocardiales</taxon>
        <taxon>Pseudonocardiaceae</taxon>
        <taxon>Amycolatopsis</taxon>
    </lineage>
</organism>
<dbReference type="EMBL" id="CP127294">
    <property type="protein sequence ID" value="WIX83254.1"/>
    <property type="molecule type" value="Genomic_DNA"/>
</dbReference>
<dbReference type="GO" id="GO:0003677">
    <property type="term" value="F:DNA binding"/>
    <property type="evidence" value="ECO:0007669"/>
    <property type="project" value="InterPro"/>
</dbReference>
<dbReference type="Pfam" id="PF13560">
    <property type="entry name" value="HTH_31"/>
    <property type="match status" value="1"/>
</dbReference>
<dbReference type="AlphaFoldDB" id="A0A9Y2IPQ9"/>
<evidence type="ECO:0000313" key="2">
    <source>
        <dbReference type="EMBL" id="WIX83254.1"/>
    </source>
</evidence>
<dbReference type="SMART" id="SM00530">
    <property type="entry name" value="HTH_XRE"/>
    <property type="match status" value="1"/>
</dbReference>
<proteinExistence type="predicted"/>
<name>A0A9Y2IPQ9_9PSEU</name>
<evidence type="ECO:0000313" key="3">
    <source>
        <dbReference type="Proteomes" id="UP001236014"/>
    </source>
</evidence>
<keyword evidence="3" id="KW-1185">Reference proteome</keyword>
<sequence length="276" mass="30859">MTKPSGTPRAVALGAALREVREAKKFGLRELSRALDLNPSLVAHWEAGTRMPSTEDVATLLGYLRVIGEPKRRIMDLARHVRDPNWLADGQAELTPGLTTLLQCEQGASAITEWTLNVIPGLLQTPDYARAIFEEGLTPQQADARIRVRLDRQNILTGIEPVKYSAIVSIHAFDEPIAPDWVMSDQMDHLLAMSSRANINLRILPRPLRWHPGMTGSFVLYQYKHRDPIVLLEQHSTTSFLSNDKDWGLYQRLAKLLAGEALSEDASRELIAEAAR</sequence>
<dbReference type="Pfam" id="PF19054">
    <property type="entry name" value="DUF5753"/>
    <property type="match status" value="1"/>
</dbReference>
<reference evidence="2 3" key="1">
    <citation type="submission" date="2023-06" db="EMBL/GenBank/DDBJ databases">
        <authorList>
            <person name="Oyuntsetseg B."/>
            <person name="Kim S.B."/>
        </authorList>
    </citation>
    <scope>NUCLEOTIDE SEQUENCE [LARGE SCALE GENOMIC DNA]</scope>
    <source>
        <strain evidence="2 3">2-15</strain>
    </source>
</reference>
<dbReference type="InterPro" id="IPR001387">
    <property type="entry name" value="Cro/C1-type_HTH"/>
</dbReference>
<dbReference type="InterPro" id="IPR010982">
    <property type="entry name" value="Lambda_DNA-bd_dom_sf"/>
</dbReference>
<feature type="domain" description="HTH cro/C1-type" evidence="1">
    <location>
        <begin position="17"/>
        <end position="70"/>
    </location>
</feature>
<dbReference type="Proteomes" id="UP001236014">
    <property type="component" value="Chromosome"/>
</dbReference>
<dbReference type="Gene3D" id="1.10.260.40">
    <property type="entry name" value="lambda repressor-like DNA-binding domains"/>
    <property type="match status" value="1"/>
</dbReference>
<dbReference type="RefSeq" id="WP_285973808.1">
    <property type="nucleotide sequence ID" value="NZ_CP127294.1"/>
</dbReference>